<name>A0A4R0J1E0_9ACTN</name>
<dbReference type="PANTHER" id="PTHR43233:SF1">
    <property type="entry name" value="FAMILY N-ACETYLTRANSFERASE, PUTATIVE (AFU_ORTHOLOGUE AFUA_6G03350)-RELATED"/>
    <property type="match status" value="1"/>
</dbReference>
<keyword evidence="3" id="KW-1185">Reference proteome</keyword>
<dbReference type="PROSITE" id="PS51186">
    <property type="entry name" value="GNAT"/>
    <property type="match status" value="1"/>
</dbReference>
<dbReference type="SUPFAM" id="SSF55729">
    <property type="entry name" value="Acyl-CoA N-acyltransferases (Nat)"/>
    <property type="match status" value="1"/>
</dbReference>
<organism evidence="2 3">
    <name type="scientific">Kribbella capetownensis</name>
    <dbReference type="NCBI Taxonomy" id="1572659"/>
    <lineage>
        <taxon>Bacteria</taxon>
        <taxon>Bacillati</taxon>
        <taxon>Actinomycetota</taxon>
        <taxon>Actinomycetes</taxon>
        <taxon>Propionibacteriales</taxon>
        <taxon>Kribbellaceae</taxon>
        <taxon>Kribbella</taxon>
    </lineage>
</organism>
<dbReference type="GO" id="GO:0016747">
    <property type="term" value="F:acyltransferase activity, transferring groups other than amino-acyl groups"/>
    <property type="evidence" value="ECO:0007669"/>
    <property type="project" value="InterPro"/>
</dbReference>
<reference evidence="2 3" key="1">
    <citation type="submission" date="2019-02" db="EMBL/GenBank/DDBJ databases">
        <title>Kribbella capetownensis sp. nov. and Kribbella speibonae sp. nov., isolated from soil.</title>
        <authorList>
            <person name="Curtis S.M."/>
            <person name="Norton I."/>
            <person name="Everest G.J."/>
            <person name="Meyers P.R."/>
        </authorList>
    </citation>
    <scope>NUCLEOTIDE SEQUENCE [LARGE SCALE GENOMIC DNA]</scope>
    <source>
        <strain evidence="2 3">YM53</strain>
    </source>
</reference>
<gene>
    <name evidence="2" type="ORF">E0H75_40015</name>
</gene>
<dbReference type="Pfam" id="PF00583">
    <property type="entry name" value="Acetyltransf_1"/>
    <property type="match status" value="1"/>
</dbReference>
<evidence type="ECO:0000313" key="3">
    <source>
        <dbReference type="Proteomes" id="UP000293342"/>
    </source>
</evidence>
<protein>
    <submittedName>
        <fullName evidence="2">N-acetyltransferase</fullName>
    </submittedName>
</protein>
<accession>A0A4R0J1E0</accession>
<proteinExistence type="predicted"/>
<evidence type="ECO:0000313" key="2">
    <source>
        <dbReference type="EMBL" id="TCC39170.1"/>
    </source>
</evidence>
<evidence type="ECO:0000259" key="1">
    <source>
        <dbReference type="PROSITE" id="PS51186"/>
    </source>
</evidence>
<dbReference type="AlphaFoldDB" id="A0A4R0J1E0"/>
<dbReference type="Gene3D" id="3.40.630.30">
    <property type="match status" value="1"/>
</dbReference>
<dbReference type="OrthoDB" id="3216107at2"/>
<feature type="domain" description="N-acetyltransferase" evidence="1">
    <location>
        <begin position="10"/>
        <end position="149"/>
    </location>
</feature>
<dbReference type="Proteomes" id="UP000293342">
    <property type="component" value="Unassembled WGS sequence"/>
</dbReference>
<dbReference type="InterPro" id="IPR016181">
    <property type="entry name" value="Acyl_CoA_acyltransferase"/>
</dbReference>
<dbReference type="InterPro" id="IPR053144">
    <property type="entry name" value="Acetyltransferase_Butenolide"/>
</dbReference>
<comment type="caution">
    <text evidence="2">The sequence shown here is derived from an EMBL/GenBank/DDBJ whole genome shotgun (WGS) entry which is preliminary data.</text>
</comment>
<dbReference type="CDD" id="cd04301">
    <property type="entry name" value="NAT_SF"/>
    <property type="match status" value="1"/>
</dbReference>
<keyword evidence="2" id="KW-0808">Transferase</keyword>
<dbReference type="PANTHER" id="PTHR43233">
    <property type="entry name" value="FAMILY N-ACETYLTRANSFERASE, PUTATIVE (AFU_ORTHOLOGUE AFUA_6G03350)-RELATED"/>
    <property type="match status" value="1"/>
</dbReference>
<dbReference type="RefSeq" id="WP_131518950.1">
    <property type="nucleotide sequence ID" value="NZ_SJKD01000014.1"/>
</dbReference>
<sequence length="149" mass="16422">MKWTHPEGFEADDDATRVDVDVVHGFLSTSYWAPGIPREVVARSIAGSLNVGVFTADGAMVAFARAVTDRATFAWIADVFVVPEQRGHGLGKFVVATLLEHPELQGVRRVMLGTEDAHELYRRHGFTELAADGRMMGIRRDPADIYGRP</sequence>
<dbReference type="InterPro" id="IPR000182">
    <property type="entry name" value="GNAT_dom"/>
</dbReference>
<dbReference type="EMBL" id="SJKD01000014">
    <property type="protein sequence ID" value="TCC39170.1"/>
    <property type="molecule type" value="Genomic_DNA"/>
</dbReference>